<evidence type="ECO:0000313" key="1">
    <source>
        <dbReference type="EMBL" id="MBD3844255.1"/>
    </source>
</evidence>
<sequence length="150" mass="16916">MTALAQHHRAGRLSEWRGTAVGRLLEDTPALNRGCVTKELHEAANRFAKAYEGWRSAMCSRRPLAVVTGGIPGEEDQERTAKLIERYEAANRVLQQQGHAIRQATHDLVCDHHEESWTPPFHMAYHCVEGLKALADHYGLDWRAPERQAA</sequence>
<gene>
    <name evidence="1" type="ORF">IED13_00995</name>
</gene>
<dbReference type="RefSeq" id="WP_191123072.1">
    <property type="nucleotide sequence ID" value="NZ_JACXWY010000001.1"/>
</dbReference>
<evidence type="ECO:0000313" key="2">
    <source>
        <dbReference type="Proteomes" id="UP000619295"/>
    </source>
</evidence>
<proteinExistence type="predicted"/>
<reference evidence="1" key="1">
    <citation type="submission" date="2020-09" db="EMBL/GenBank/DDBJ databases">
        <title>Bosea spartocytisi sp. nov. a root nodule endophyte of Spartocytisus supranubius in the high mountain ecosystem fo the Teide National Park (Canary Islands, Spain).</title>
        <authorList>
            <person name="Pulido-Suarez L."/>
            <person name="Peix A."/>
            <person name="Igual J.M."/>
            <person name="Socas-Perez N."/>
            <person name="Velazquez E."/>
            <person name="Flores-Felix J.D."/>
            <person name="Leon-Barrios M."/>
        </authorList>
    </citation>
    <scope>NUCLEOTIDE SEQUENCE</scope>
    <source>
        <strain evidence="1">SSUT16</strain>
    </source>
</reference>
<protein>
    <submittedName>
        <fullName evidence="1">Uncharacterized protein</fullName>
    </submittedName>
</protein>
<accession>A0A927HWE1</accession>
<organism evidence="1 2">
    <name type="scientific">Bosea spartocytisi</name>
    <dbReference type="NCBI Taxonomy" id="2773451"/>
    <lineage>
        <taxon>Bacteria</taxon>
        <taxon>Pseudomonadati</taxon>
        <taxon>Pseudomonadota</taxon>
        <taxon>Alphaproteobacteria</taxon>
        <taxon>Hyphomicrobiales</taxon>
        <taxon>Boseaceae</taxon>
        <taxon>Bosea</taxon>
    </lineage>
</organism>
<comment type="caution">
    <text evidence="1">The sequence shown here is derived from an EMBL/GenBank/DDBJ whole genome shotgun (WGS) entry which is preliminary data.</text>
</comment>
<dbReference type="EMBL" id="JACXWY010000001">
    <property type="protein sequence ID" value="MBD3844255.1"/>
    <property type="molecule type" value="Genomic_DNA"/>
</dbReference>
<keyword evidence="2" id="KW-1185">Reference proteome</keyword>
<dbReference type="AlphaFoldDB" id="A0A927HWE1"/>
<name>A0A927HWE1_9HYPH</name>
<dbReference type="Proteomes" id="UP000619295">
    <property type="component" value="Unassembled WGS sequence"/>
</dbReference>